<keyword evidence="1" id="KW-0805">Transcription regulation</keyword>
<dbReference type="GO" id="GO:0006355">
    <property type="term" value="P:regulation of DNA-templated transcription"/>
    <property type="evidence" value="ECO:0007669"/>
    <property type="project" value="InterPro"/>
</dbReference>
<dbReference type="GO" id="GO:0003677">
    <property type="term" value="F:DNA binding"/>
    <property type="evidence" value="ECO:0007669"/>
    <property type="project" value="UniProtKB-KW"/>
</dbReference>
<protein>
    <submittedName>
        <fullName evidence="6">NAC transcription factor 47 like</fullName>
    </submittedName>
</protein>
<dbReference type="OrthoDB" id="774757at2759"/>
<evidence type="ECO:0000256" key="1">
    <source>
        <dbReference type="ARBA" id="ARBA00023015"/>
    </source>
</evidence>
<gene>
    <name evidence="6" type="ORF">CEY00_Acc00813</name>
</gene>
<keyword evidence="2" id="KW-0238">DNA-binding</keyword>
<dbReference type="SUPFAM" id="SSF101941">
    <property type="entry name" value="NAC domain"/>
    <property type="match status" value="1"/>
</dbReference>
<evidence type="ECO:0000256" key="2">
    <source>
        <dbReference type="ARBA" id="ARBA00023125"/>
    </source>
</evidence>
<accession>A0A2R6S222</accession>
<organism evidence="6 7">
    <name type="scientific">Actinidia chinensis var. chinensis</name>
    <name type="common">Chinese soft-hair kiwi</name>
    <dbReference type="NCBI Taxonomy" id="1590841"/>
    <lineage>
        <taxon>Eukaryota</taxon>
        <taxon>Viridiplantae</taxon>
        <taxon>Streptophyta</taxon>
        <taxon>Embryophyta</taxon>
        <taxon>Tracheophyta</taxon>
        <taxon>Spermatophyta</taxon>
        <taxon>Magnoliopsida</taxon>
        <taxon>eudicotyledons</taxon>
        <taxon>Gunneridae</taxon>
        <taxon>Pentapetalae</taxon>
        <taxon>asterids</taxon>
        <taxon>Ericales</taxon>
        <taxon>Actinidiaceae</taxon>
        <taxon>Actinidia</taxon>
    </lineage>
</organism>
<evidence type="ECO:0000256" key="3">
    <source>
        <dbReference type="ARBA" id="ARBA00023163"/>
    </source>
</evidence>
<reference evidence="6 7" key="1">
    <citation type="submission" date="2017-07" db="EMBL/GenBank/DDBJ databases">
        <title>An improved, manually edited Actinidia chinensis var. chinensis (kiwifruit) genome highlights the challenges associated with draft genomes and gene prediction in plants.</title>
        <authorList>
            <person name="Pilkington S."/>
            <person name="Crowhurst R."/>
            <person name="Hilario E."/>
            <person name="Nardozza S."/>
            <person name="Fraser L."/>
            <person name="Peng Y."/>
            <person name="Gunaseelan K."/>
            <person name="Simpson R."/>
            <person name="Tahir J."/>
            <person name="Deroles S."/>
            <person name="Templeton K."/>
            <person name="Luo Z."/>
            <person name="Davy M."/>
            <person name="Cheng C."/>
            <person name="Mcneilage M."/>
            <person name="Scaglione D."/>
            <person name="Liu Y."/>
            <person name="Zhang Q."/>
            <person name="Datson P."/>
            <person name="De Silva N."/>
            <person name="Gardiner S."/>
            <person name="Bassett H."/>
            <person name="Chagne D."/>
            <person name="Mccallum J."/>
            <person name="Dzierzon H."/>
            <person name="Deng C."/>
            <person name="Wang Y.-Y."/>
            <person name="Barron N."/>
            <person name="Manako K."/>
            <person name="Bowen J."/>
            <person name="Foster T."/>
            <person name="Erridge Z."/>
            <person name="Tiffin H."/>
            <person name="Waite C."/>
            <person name="Davies K."/>
            <person name="Grierson E."/>
            <person name="Laing W."/>
            <person name="Kirk R."/>
            <person name="Chen X."/>
            <person name="Wood M."/>
            <person name="Montefiori M."/>
            <person name="Brummell D."/>
            <person name="Schwinn K."/>
            <person name="Catanach A."/>
            <person name="Fullerton C."/>
            <person name="Li D."/>
            <person name="Meiyalaghan S."/>
            <person name="Nieuwenhuizen N."/>
            <person name="Read N."/>
            <person name="Prakash R."/>
            <person name="Hunter D."/>
            <person name="Zhang H."/>
            <person name="Mckenzie M."/>
            <person name="Knabel M."/>
            <person name="Harris A."/>
            <person name="Allan A."/>
            <person name="Chen A."/>
            <person name="Janssen B."/>
            <person name="Plunkett B."/>
            <person name="Dwamena C."/>
            <person name="Voogd C."/>
            <person name="Leif D."/>
            <person name="Lafferty D."/>
            <person name="Souleyre E."/>
            <person name="Varkonyi-Gasic E."/>
            <person name="Gambi F."/>
            <person name="Hanley J."/>
            <person name="Yao J.-L."/>
            <person name="Cheung J."/>
            <person name="David K."/>
            <person name="Warren B."/>
            <person name="Marsh K."/>
            <person name="Snowden K."/>
            <person name="Lin-Wang K."/>
            <person name="Brian L."/>
            <person name="Martinez-Sanchez M."/>
            <person name="Wang M."/>
            <person name="Ileperuma N."/>
            <person name="Macnee N."/>
            <person name="Campin R."/>
            <person name="Mcatee P."/>
            <person name="Drummond R."/>
            <person name="Espley R."/>
            <person name="Ireland H."/>
            <person name="Wu R."/>
            <person name="Atkinson R."/>
            <person name="Karunairetnam S."/>
            <person name="Bulley S."/>
            <person name="Chunkath S."/>
            <person name="Hanley Z."/>
            <person name="Storey R."/>
            <person name="Thrimawithana A."/>
            <person name="Thomson S."/>
            <person name="David C."/>
            <person name="Testolin R."/>
        </authorList>
    </citation>
    <scope>NUCLEOTIDE SEQUENCE [LARGE SCALE GENOMIC DNA]</scope>
    <source>
        <strain evidence="7">cv. Red5</strain>
        <tissue evidence="6">Young leaf</tissue>
    </source>
</reference>
<evidence type="ECO:0000259" key="5">
    <source>
        <dbReference type="Pfam" id="PF02365"/>
    </source>
</evidence>
<dbReference type="Gramene" id="PSS36303">
    <property type="protein sequence ID" value="PSS36303"/>
    <property type="gene ID" value="CEY00_Acc00813"/>
</dbReference>
<keyword evidence="7" id="KW-1185">Reference proteome</keyword>
<keyword evidence="4" id="KW-0539">Nucleus</keyword>
<dbReference type="Proteomes" id="UP000241394">
    <property type="component" value="Chromosome LG1"/>
</dbReference>
<proteinExistence type="predicted"/>
<evidence type="ECO:0000256" key="4">
    <source>
        <dbReference type="ARBA" id="ARBA00023242"/>
    </source>
</evidence>
<evidence type="ECO:0000313" key="7">
    <source>
        <dbReference type="Proteomes" id="UP000241394"/>
    </source>
</evidence>
<sequence length="203" mass="22655">MAITFPVGFLFRPTDKEFIKHYLLKKQIGEELPLNGVIQKLDVYSEEVLSKSSDYVVCLLEKKERVIKQKNMQSKKNAGGALVNLTSGVDMWINKRMRLCEEKNQRIEQLLMKCTIEASTTTFPHGLIVMNVHENEVVMNTLAMPSPVYALPVTVIESAPIAQQVTPIYGESGFESMVNAENVVATDTLATLQPSASYNLSES</sequence>
<reference evidence="7" key="2">
    <citation type="journal article" date="2018" name="BMC Genomics">
        <title>A manually annotated Actinidia chinensis var. chinensis (kiwifruit) genome highlights the challenges associated with draft genomes and gene prediction in plants.</title>
        <authorList>
            <person name="Pilkington S.M."/>
            <person name="Crowhurst R."/>
            <person name="Hilario E."/>
            <person name="Nardozza S."/>
            <person name="Fraser L."/>
            <person name="Peng Y."/>
            <person name="Gunaseelan K."/>
            <person name="Simpson R."/>
            <person name="Tahir J."/>
            <person name="Deroles S.C."/>
            <person name="Templeton K."/>
            <person name="Luo Z."/>
            <person name="Davy M."/>
            <person name="Cheng C."/>
            <person name="McNeilage M."/>
            <person name="Scaglione D."/>
            <person name="Liu Y."/>
            <person name="Zhang Q."/>
            <person name="Datson P."/>
            <person name="De Silva N."/>
            <person name="Gardiner S.E."/>
            <person name="Bassett H."/>
            <person name="Chagne D."/>
            <person name="McCallum J."/>
            <person name="Dzierzon H."/>
            <person name="Deng C."/>
            <person name="Wang Y.Y."/>
            <person name="Barron L."/>
            <person name="Manako K."/>
            <person name="Bowen J."/>
            <person name="Foster T.M."/>
            <person name="Erridge Z.A."/>
            <person name="Tiffin H."/>
            <person name="Waite C.N."/>
            <person name="Davies K.M."/>
            <person name="Grierson E.P."/>
            <person name="Laing W.A."/>
            <person name="Kirk R."/>
            <person name="Chen X."/>
            <person name="Wood M."/>
            <person name="Montefiori M."/>
            <person name="Brummell D.A."/>
            <person name="Schwinn K.E."/>
            <person name="Catanach A."/>
            <person name="Fullerton C."/>
            <person name="Li D."/>
            <person name="Meiyalaghan S."/>
            <person name="Nieuwenhuizen N."/>
            <person name="Read N."/>
            <person name="Prakash R."/>
            <person name="Hunter D."/>
            <person name="Zhang H."/>
            <person name="McKenzie M."/>
            <person name="Knabel M."/>
            <person name="Harris A."/>
            <person name="Allan A.C."/>
            <person name="Gleave A."/>
            <person name="Chen A."/>
            <person name="Janssen B.J."/>
            <person name="Plunkett B."/>
            <person name="Ampomah-Dwamena C."/>
            <person name="Voogd C."/>
            <person name="Leif D."/>
            <person name="Lafferty D."/>
            <person name="Souleyre E.J.F."/>
            <person name="Varkonyi-Gasic E."/>
            <person name="Gambi F."/>
            <person name="Hanley J."/>
            <person name="Yao J.L."/>
            <person name="Cheung J."/>
            <person name="David K.M."/>
            <person name="Warren B."/>
            <person name="Marsh K."/>
            <person name="Snowden K.C."/>
            <person name="Lin-Wang K."/>
            <person name="Brian L."/>
            <person name="Martinez-Sanchez M."/>
            <person name="Wang M."/>
            <person name="Ileperuma N."/>
            <person name="Macnee N."/>
            <person name="Campin R."/>
            <person name="McAtee P."/>
            <person name="Drummond R.S.M."/>
            <person name="Espley R.V."/>
            <person name="Ireland H.S."/>
            <person name="Wu R."/>
            <person name="Atkinson R.G."/>
            <person name="Karunairetnam S."/>
            <person name="Bulley S."/>
            <person name="Chunkath S."/>
            <person name="Hanley Z."/>
            <person name="Storey R."/>
            <person name="Thrimawithana A.H."/>
            <person name="Thomson S."/>
            <person name="David C."/>
            <person name="Testolin R."/>
            <person name="Huang H."/>
            <person name="Hellens R.P."/>
            <person name="Schaffer R.J."/>
        </authorList>
    </citation>
    <scope>NUCLEOTIDE SEQUENCE [LARGE SCALE GENOMIC DNA]</scope>
    <source>
        <strain evidence="7">cv. Red5</strain>
    </source>
</reference>
<evidence type="ECO:0000313" key="6">
    <source>
        <dbReference type="EMBL" id="PSS36303.1"/>
    </source>
</evidence>
<dbReference type="AlphaFoldDB" id="A0A2R6S222"/>
<dbReference type="InterPro" id="IPR003441">
    <property type="entry name" value="NAC-dom"/>
</dbReference>
<dbReference type="InParanoid" id="A0A2R6S222"/>
<dbReference type="Pfam" id="PF02365">
    <property type="entry name" value="NAM"/>
    <property type="match status" value="1"/>
</dbReference>
<comment type="caution">
    <text evidence="6">The sequence shown here is derived from an EMBL/GenBank/DDBJ whole genome shotgun (WGS) entry which is preliminary data.</text>
</comment>
<name>A0A2R6S222_ACTCC</name>
<dbReference type="EMBL" id="NKQK01000001">
    <property type="protein sequence ID" value="PSS36303.1"/>
    <property type="molecule type" value="Genomic_DNA"/>
</dbReference>
<feature type="domain" description="NAC" evidence="5">
    <location>
        <begin position="6"/>
        <end position="47"/>
    </location>
</feature>
<dbReference type="InterPro" id="IPR036093">
    <property type="entry name" value="NAC_dom_sf"/>
</dbReference>
<keyword evidence="3" id="KW-0804">Transcription</keyword>